<protein>
    <submittedName>
        <fullName evidence="1">Uncharacterized protein</fullName>
    </submittedName>
</protein>
<evidence type="ECO:0000313" key="1">
    <source>
        <dbReference type="EMBL" id="CCA84187.1"/>
    </source>
</evidence>
<organism evidence="1">
    <name type="scientific">Ralstonia syzygii R24</name>
    <dbReference type="NCBI Taxonomy" id="907261"/>
    <lineage>
        <taxon>Bacteria</taxon>
        <taxon>Pseudomonadati</taxon>
        <taxon>Pseudomonadota</taxon>
        <taxon>Betaproteobacteria</taxon>
        <taxon>Burkholderiales</taxon>
        <taxon>Burkholderiaceae</taxon>
        <taxon>Ralstonia</taxon>
        <taxon>Ralstonia solanacearum species complex</taxon>
    </lineage>
</organism>
<accession>G2ZYJ3</accession>
<sequence>MACAHAVGATRQGLLETRIYDNPTHAQAEVPDLRTSWGLVCQHFANIRKPIAWLSCISRDSI</sequence>
<dbReference type="EMBL" id="FR854086">
    <property type="protein sequence ID" value="CCA84187.1"/>
    <property type="molecule type" value="Genomic_DNA"/>
</dbReference>
<proteinExistence type="predicted"/>
<dbReference type="AlphaFoldDB" id="G2ZYJ3"/>
<reference evidence="1" key="1">
    <citation type="journal article" date="2011" name="PLoS ONE">
        <title>Ralstonia syzygii, the Blood Disease Bacterium and some Asian R. solanacearum strains form a single genomic species despite divergent lifestyles.</title>
        <authorList>
            <person name="Remenant B."/>
            <person name="de Cambiaire J.C."/>
            <person name="Cellier G."/>
            <person name="Jacobs J.M."/>
            <person name="Mangenot S."/>
            <person name="Barbe V."/>
            <person name="Lajus A."/>
            <person name="Vallenet D."/>
            <person name="Medigue C."/>
            <person name="Fegan M."/>
            <person name="Allen C."/>
            <person name="Prior P."/>
        </authorList>
    </citation>
    <scope>NUCLEOTIDE SEQUENCE</scope>
    <source>
        <strain evidence="1">R24</strain>
    </source>
</reference>
<reference evidence="1" key="2">
    <citation type="submission" date="2011-04" db="EMBL/GenBank/DDBJ databases">
        <authorList>
            <person name="Genoscope - CEA"/>
        </authorList>
    </citation>
    <scope>NUCLEOTIDE SEQUENCE</scope>
    <source>
        <strain evidence="1">R24</strain>
    </source>
</reference>
<gene>
    <name evidence="1" type="ORF">RALSY_10148</name>
</gene>
<name>G2ZYJ3_9RALS</name>